<organism evidence="1 2">
    <name type="scientific">Enterococcus faecalis TX0630</name>
    <dbReference type="NCBI Taxonomy" id="749508"/>
    <lineage>
        <taxon>Bacteria</taxon>
        <taxon>Bacillati</taxon>
        <taxon>Bacillota</taxon>
        <taxon>Bacilli</taxon>
        <taxon>Lactobacillales</taxon>
        <taxon>Enterococcaceae</taxon>
        <taxon>Enterococcus</taxon>
    </lineage>
</organism>
<name>A0ABC9P782_ENTFL</name>
<dbReference type="EMBL" id="AEBE01000039">
    <property type="protein sequence ID" value="EFU90850.1"/>
    <property type="molecule type" value="Genomic_DNA"/>
</dbReference>
<accession>A0ABC9P782</accession>
<comment type="caution">
    <text evidence="1">The sequence shown here is derived from an EMBL/GenBank/DDBJ whole genome shotgun (WGS) entry which is preliminary data.</text>
</comment>
<proteinExistence type="predicted"/>
<evidence type="ECO:0000313" key="2">
    <source>
        <dbReference type="Proteomes" id="UP000004933"/>
    </source>
</evidence>
<evidence type="ECO:0000313" key="1">
    <source>
        <dbReference type="EMBL" id="EFU90850.1"/>
    </source>
</evidence>
<dbReference type="AlphaFoldDB" id="A0ABC9P782"/>
<dbReference type="Proteomes" id="UP000004933">
    <property type="component" value="Unassembled WGS sequence"/>
</dbReference>
<reference evidence="1 2" key="1">
    <citation type="submission" date="2010-09" db="EMBL/GenBank/DDBJ databases">
        <authorList>
            <person name="Weinstock G."/>
            <person name="Sodergren E."/>
            <person name="Clifton S."/>
            <person name="Fulton L."/>
            <person name="Fulton B."/>
            <person name="Courtney L."/>
            <person name="Fronick C."/>
            <person name="Harrison M."/>
            <person name="Strong C."/>
            <person name="Farmer C."/>
            <person name="Delahaunty K."/>
            <person name="Markovic C."/>
            <person name="Hall O."/>
            <person name="Minx P."/>
            <person name="Tomlinson C."/>
            <person name="Mitreva M."/>
            <person name="Hou S."/>
            <person name="Chen J."/>
            <person name="Wollam A."/>
            <person name="Pepin K.H."/>
            <person name="Johnson M."/>
            <person name="Bhonagiri V."/>
            <person name="Zhang X."/>
            <person name="Suruliraj S."/>
            <person name="Warren W."/>
            <person name="Chinwalla A."/>
            <person name="Mardis E.R."/>
            <person name="Wilson R.K."/>
        </authorList>
    </citation>
    <scope>NUCLEOTIDE SEQUENCE [LARGE SCALE GENOMIC DNA]</scope>
    <source>
        <strain evidence="1 2">TX0630</strain>
    </source>
</reference>
<gene>
    <name evidence="1" type="ORF">HMPREF9511_01195</name>
</gene>
<protein>
    <submittedName>
        <fullName evidence="1">Uncharacterized protein</fullName>
    </submittedName>
</protein>
<sequence>MKKILFHMKHFKKAPFFYKKPTFLFVSVKRLKLLEKRFCSRYNAERFKNILKARKTIDYC</sequence>